<feature type="signal peptide" evidence="1">
    <location>
        <begin position="1"/>
        <end position="22"/>
    </location>
</feature>
<keyword evidence="1" id="KW-0732">Signal</keyword>
<organism evidence="2 3">
    <name type="scientific">Batillaria attramentaria</name>
    <dbReference type="NCBI Taxonomy" id="370345"/>
    <lineage>
        <taxon>Eukaryota</taxon>
        <taxon>Metazoa</taxon>
        <taxon>Spiralia</taxon>
        <taxon>Lophotrochozoa</taxon>
        <taxon>Mollusca</taxon>
        <taxon>Gastropoda</taxon>
        <taxon>Caenogastropoda</taxon>
        <taxon>Sorbeoconcha</taxon>
        <taxon>Cerithioidea</taxon>
        <taxon>Batillariidae</taxon>
        <taxon>Batillaria</taxon>
    </lineage>
</organism>
<evidence type="ECO:0000256" key="1">
    <source>
        <dbReference type="SAM" id="SignalP"/>
    </source>
</evidence>
<feature type="non-terminal residue" evidence="2">
    <location>
        <position position="1"/>
    </location>
</feature>
<dbReference type="EMBL" id="JACVVK020000600">
    <property type="protein sequence ID" value="KAK7463320.1"/>
    <property type="molecule type" value="Genomic_DNA"/>
</dbReference>
<feature type="chain" id="PRO_5044835973" evidence="1">
    <location>
        <begin position="23"/>
        <end position="91"/>
    </location>
</feature>
<protein>
    <submittedName>
        <fullName evidence="2">Uncharacterized protein</fullName>
    </submittedName>
</protein>
<evidence type="ECO:0000313" key="2">
    <source>
        <dbReference type="EMBL" id="KAK7463320.1"/>
    </source>
</evidence>
<name>A0ABD0J6T4_9CAEN</name>
<proteinExistence type="predicted"/>
<gene>
    <name evidence="2" type="ORF">BaRGS_00038121</name>
</gene>
<reference evidence="2 3" key="1">
    <citation type="journal article" date="2023" name="Sci. Data">
        <title>Genome assembly of the Korean intertidal mud-creeper Batillaria attramentaria.</title>
        <authorList>
            <person name="Patra A.K."/>
            <person name="Ho P.T."/>
            <person name="Jun S."/>
            <person name="Lee S.J."/>
            <person name="Kim Y."/>
            <person name="Won Y.J."/>
        </authorList>
    </citation>
    <scope>NUCLEOTIDE SEQUENCE [LARGE SCALE GENOMIC DNA]</scope>
    <source>
        <strain evidence="2">Wonlab-2016</strain>
    </source>
</reference>
<dbReference type="Proteomes" id="UP001519460">
    <property type="component" value="Unassembled WGS sequence"/>
</dbReference>
<dbReference type="AlphaFoldDB" id="A0ABD0J6T4"/>
<evidence type="ECO:0000313" key="3">
    <source>
        <dbReference type="Proteomes" id="UP001519460"/>
    </source>
</evidence>
<comment type="caution">
    <text evidence="2">The sequence shown here is derived from an EMBL/GenBank/DDBJ whole genome shotgun (WGS) entry which is preliminary data.</text>
</comment>
<accession>A0ABD0J6T4</accession>
<keyword evidence="3" id="KW-1185">Reference proteome</keyword>
<sequence>GSATRLADSVLSVAITLGVVFSELWVHNTGSQSVGRLVNSLIQSVNCVCLLAERIEGTEIGSWLDMHSTVQQGPGHRWSVEMVLGSMILSD</sequence>